<dbReference type="InterPro" id="IPR052155">
    <property type="entry name" value="Biofilm_reg_signaling"/>
</dbReference>
<evidence type="ECO:0000313" key="5">
    <source>
        <dbReference type="Proteomes" id="UP000430120"/>
    </source>
</evidence>
<dbReference type="SMART" id="SM00267">
    <property type="entry name" value="GGDEF"/>
    <property type="match status" value="1"/>
</dbReference>
<dbReference type="InterPro" id="IPR001610">
    <property type="entry name" value="PAC"/>
</dbReference>
<protein>
    <submittedName>
        <fullName evidence="4">PAS domain-containing protein</fullName>
    </submittedName>
</protein>
<dbReference type="SUPFAM" id="SSF55781">
    <property type="entry name" value="GAF domain-like"/>
    <property type="match status" value="1"/>
</dbReference>
<feature type="domain" description="PAC" evidence="2">
    <location>
        <begin position="376"/>
        <end position="427"/>
    </location>
</feature>
<dbReference type="GO" id="GO:0006355">
    <property type="term" value="P:regulation of DNA-templated transcription"/>
    <property type="evidence" value="ECO:0007669"/>
    <property type="project" value="InterPro"/>
</dbReference>
<dbReference type="Pfam" id="PF08448">
    <property type="entry name" value="PAS_4"/>
    <property type="match status" value="2"/>
</dbReference>
<dbReference type="CDD" id="cd00130">
    <property type="entry name" value="PAS"/>
    <property type="match status" value="3"/>
</dbReference>
<sequence length="839" mass="92370">MTDEEQRLARLRALMVLDTEPEPLFDSLARMASQACGTPIALISLIDAGRQWFKANVGLASVRETPREVAFCDHAIRSDSVMEVPDAWSDERFRDNPLVQAAPNIRFYAGAPLCMTTGERVGTLCVIDHQARQLLPAQKQLLADLAQLSVQALEMRERAIRQCLTVRSDAEQALARSEHRLTAILDAQSELVSQASPDGRLIYLNPAYAAFFGCRVGDMVGRSLYDWVDPADREAVRRQIAHVLATGETTTTSNRMSSPDGQARWVSWTNTRQTGPDGSFLLHSSGRDVTEHVQAERELAHSQALLERTGAVAGIGGWELDLRSNTIHWTSQTRRIHEVGPDYQPTLETALAFYAPDSRPHIEAAVREGLALGQPWDLELQMVTARGRTIWVRAVGEVEFENGQPVRLFGALQDITERRAAEQVRKEVAAIYEHTTDFVLQADPALHIGYMNPAAAQALLGRPWSPGEVWDIRDLMPAATREQFSQEILPALQQQGLWDGRSAVLRADGRVVPVSHLAIAHREPGGPVSRYSVILRDISQLVAAEAERERQAGTLRSVANAIPSRVAVVSPDGRYIFVNHAFARWIGSPTQPILGQTPQAVLGQAEFERRRPMIERAQAGEPALFEFVEEGPAGLRHIAIEYLPLSTPEGERDGFVVVAQDVTEARQEQARLELQAMTDPLTQLLNRAGFERRMENHLDAHLSEHLAVLYVDLDHFKPVNDTHGHAVGDALLQQVARRLVRLVRPSDVVARLGGDEFAIALPGMASLLQARRVGQAVVDALGQPFTLPGGPSLQIGASVGGVVGTAVRSSWPELVAHADRMLYEAKHGGRRTVKVQAVD</sequence>
<dbReference type="RefSeq" id="WP_151123225.1">
    <property type="nucleotide sequence ID" value="NZ_CP088082.1"/>
</dbReference>
<dbReference type="PROSITE" id="PS50112">
    <property type="entry name" value="PAS"/>
    <property type="match status" value="2"/>
</dbReference>
<feature type="domain" description="PAC" evidence="2">
    <location>
        <begin position="618"/>
        <end position="674"/>
    </location>
</feature>
<dbReference type="InterPro" id="IPR035965">
    <property type="entry name" value="PAS-like_dom_sf"/>
</dbReference>
<keyword evidence="5" id="KW-1185">Reference proteome</keyword>
<proteinExistence type="predicted"/>
<dbReference type="NCBIfam" id="TIGR00229">
    <property type="entry name" value="sensory_box"/>
    <property type="match status" value="2"/>
</dbReference>
<dbReference type="CDD" id="cd01949">
    <property type="entry name" value="GGDEF"/>
    <property type="match status" value="1"/>
</dbReference>
<dbReference type="Pfam" id="PF01590">
    <property type="entry name" value="GAF"/>
    <property type="match status" value="1"/>
</dbReference>
<dbReference type="SMART" id="SM00091">
    <property type="entry name" value="PAS"/>
    <property type="match status" value="3"/>
</dbReference>
<dbReference type="InterPro" id="IPR013656">
    <property type="entry name" value="PAS_4"/>
</dbReference>
<feature type="domain" description="PAS" evidence="1">
    <location>
        <begin position="551"/>
        <end position="621"/>
    </location>
</feature>
<evidence type="ECO:0000259" key="2">
    <source>
        <dbReference type="PROSITE" id="PS50113"/>
    </source>
</evidence>
<dbReference type="InterPro" id="IPR000014">
    <property type="entry name" value="PAS"/>
</dbReference>
<dbReference type="InterPro" id="IPR013767">
    <property type="entry name" value="PAS_fold"/>
</dbReference>
<dbReference type="Proteomes" id="UP000430120">
    <property type="component" value="Unassembled WGS sequence"/>
</dbReference>
<accession>A0A643FHE2</accession>
<evidence type="ECO:0000313" key="4">
    <source>
        <dbReference type="EMBL" id="KAB0583969.1"/>
    </source>
</evidence>
<dbReference type="SMART" id="SM00065">
    <property type="entry name" value="GAF"/>
    <property type="match status" value="1"/>
</dbReference>
<name>A0A643FHE2_IDEDE</name>
<dbReference type="PANTHER" id="PTHR44757:SF2">
    <property type="entry name" value="BIOFILM ARCHITECTURE MAINTENANCE PROTEIN MBAA"/>
    <property type="match status" value="1"/>
</dbReference>
<comment type="caution">
    <text evidence="4">The sequence shown here is derived from an EMBL/GenBank/DDBJ whole genome shotgun (WGS) entry which is preliminary data.</text>
</comment>
<dbReference type="NCBIfam" id="TIGR00254">
    <property type="entry name" value="GGDEF"/>
    <property type="match status" value="1"/>
</dbReference>
<dbReference type="InterPro" id="IPR029016">
    <property type="entry name" value="GAF-like_dom_sf"/>
</dbReference>
<dbReference type="Gene3D" id="2.10.70.100">
    <property type="match status" value="1"/>
</dbReference>
<dbReference type="Gene3D" id="3.30.70.270">
    <property type="match status" value="1"/>
</dbReference>
<dbReference type="InterPro" id="IPR000160">
    <property type="entry name" value="GGDEF_dom"/>
</dbReference>
<dbReference type="InterPro" id="IPR000700">
    <property type="entry name" value="PAS-assoc_C"/>
</dbReference>
<dbReference type="InterPro" id="IPR003018">
    <property type="entry name" value="GAF"/>
</dbReference>
<dbReference type="SUPFAM" id="SSF55073">
    <property type="entry name" value="Nucleotide cyclase"/>
    <property type="match status" value="1"/>
</dbReference>
<dbReference type="InterPro" id="IPR029787">
    <property type="entry name" value="Nucleotide_cyclase"/>
</dbReference>
<dbReference type="Pfam" id="PF00990">
    <property type="entry name" value="GGDEF"/>
    <property type="match status" value="1"/>
</dbReference>
<dbReference type="PANTHER" id="PTHR44757">
    <property type="entry name" value="DIGUANYLATE CYCLASE DGCP"/>
    <property type="match status" value="1"/>
</dbReference>
<feature type="domain" description="GGDEF" evidence="3">
    <location>
        <begin position="704"/>
        <end position="838"/>
    </location>
</feature>
<dbReference type="AlphaFoldDB" id="A0A643FHE2"/>
<dbReference type="SUPFAM" id="SSF55785">
    <property type="entry name" value="PYP-like sensor domain (PAS domain)"/>
    <property type="match status" value="4"/>
</dbReference>
<dbReference type="InterPro" id="IPR043128">
    <property type="entry name" value="Rev_trsase/Diguanyl_cyclase"/>
</dbReference>
<organism evidence="4 5">
    <name type="scientific">Ideonella dechloratans</name>
    <dbReference type="NCBI Taxonomy" id="36863"/>
    <lineage>
        <taxon>Bacteria</taxon>
        <taxon>Pseudomonadati</taxon>
        <taxon>Pseudomonadota</taxon>
        <taxon>Betaproteobacteria</taxon>
        <taxon>Burkholderiales</taxon>
        <taxon>Sphaerotilaceae</taxon>
        <taxon>Ideonella</taxon>
    </lineage>
</organism>
<evidence type="ECO:0000259" key="3">
    <source>
        <dbReference type="PROSITE" id="PS50887"/>
    </source>
</evidence>
<evidence type="ECO:0000259" key="1">
    <source>
        <dbReference type="PROSITE" id="PS50112"/>
    </source>
</evidence>
<dbReference type="Gene3D" id="3.30.450.20">
    <property type="entry name" value="PAS domain"/>
    <property type="match status" value="4"/>
</dbReference>
<dbReference type="InterPro" id="IPR013655">
    <property type="entry name" value="PAS_fold_3"/>
</dbReference>
<dbReference type="Gene3D" id="3.30.450.40">
    <property type="match status" value="1"/>
</dbReference>
<dbReference type="Pfam" id="PF08447">
    <property type="entry name" value="PAS_3"/>
    <property type="match status" value="1"/>
</dbReference>
<feature type="domain" description="PAS" evidence="1">
    <location>
        <begin position="177"/>
        <end position="247"/>
    </location>
</feature>
<gene>
    <name evidence="4" type="ORF">F7Q92_05725</name>
</gene>
<dbReference type="Pfam" id="PF00989">
    <property type="entry name" value="PAS"/>
    <property type="match status" value="1"/>
</dbReference>
<dbReference type="PROSITE" id="PS50113">
    <property type="entry name" value="PAC"/>
    <property type="match status" value="2"/>
</dbReference>
<dbReference type="SMART" id="SM00086">
    <property type="entry name" value="PAC"/>
    <property type="match status" value="4"/>
</dbReference>
<dbReference type="OrthoDB" id="9803824at2"/>
<dbReference type="EMBL" id="VZPB01000009">
    <property type="protein sequence ID" value="KAB0583969.1"/>
    <property type="molecule type" value="Genomic_DNA"/>
</dbReference>
<reference evidence="4 5" key="1">
    <citation type="submission" date="2019-09" db="EMBL/GenBank/DDBJ databases">
        <title>Draft genome sequences of 48 bacterial type strains from the CCUG.</title>
        <authorList>
            <person name="Tunovic T."/>
            <person name="Pineiro-Iglesias B."/>
            <person name="Unosson C."/>
            <person name="Inganas E."/>
            <person name="Ohlen M."/>
            <person name="Cardew S."/>
            <person name="Jensie-Markopoulos S."/>
            <person name="Salva-Serra F."/>
            <person name="Jaen-Luchoro D."/>
            <person name="Karlsson R."/>
            <person name="Svensson-Stadler L."/>
            <person name="Chun J."/>
            <person name="Moore E."/>
        </authorList>
    </citation>
    <scope>NUCLEOTIDE SEQUENCE [LARGE SCALE GENOMIC DNA]</scope>
    <source>
        <strain evidence="4 5">CCUG 30977</strain>
    </source>
</reference>
<dbReference type="PROSITE" id="PS50887">
    <property type="entry name" value="GGDEF"/>
    <property type="match status" value="1"/>
</dbReference>